<evidence type="ECO:0000313" key="2">
    <source>
        <dbReference type="EMBL" id="CEJ81212.1"/>
    </source>
</evidence>
<evidence type="ECO:0000313" key="3">
    <source>
        <dbReference type="Proteomes" id="UP000039046"/>
    </source>
</evidence>
<accession>A0A0A1T4J6</accession>
<evidence type="ECO:0008006" key="4">
    <source>
        <dbReference type="Google" id="ProtNLM"/>
    </source>
</evidence>
<sequence length="402" mass="43619">MSSAPVSYDPNSTTETTNIPELPNAPRRILLNGSALLQPPLSRRGSGPGIILITAQRNSLSSGSSLDPDPIQKWAEEGFAVVGTHGEGEFATQLGAVTAALKAHDSLTVKDKFGLIIYDEQLSLKISSSASMLSDLGIACVITVSSSPIASLQSIPLQSHIAQNDASTATSAENTTVFNYNDCGVNFILPYDKDYNPSAAALAHTRNLVFLRKHLGGPHFDLVSIWEEHTKFEFEERSVARTMATMVAEPYVNHLPTMTGGRGRANLTAFYRDNFIFCNPPDTVLSPLSRTVGPDRVVDEFIFSCTHTSVIPWLLPGVQPTNVKISVPMLAVVNVRGDRLYHEHIWWDQASVLRQIGILPSHLDHNGQQQKLPVSGTEQAQLLIGAAGVEGNQMLSPEWTTS</sequence>
<keyword evidence="3" id="KW-1185">Reference proteome</keyword>
<dbReference type="GO" id="GO:0030638">
    <property type="term" value="P:polyketide metabolic process"/>
    <property type="evidence" value="ECO:0007669"/>
    <property type="project" value="InterPro"/>
</dbReference>
<dbReference type="AlphaFoldDB" id="A0A0A1T4J6"/>
<evidence type="ECO:0000256" key="1">
    <source>
        <dbReference type="SAM" id="MobiDB-lite"/>
    </source>
</evidence>
<gene>
    <name evidence="2" type="ORF">VHEMI01354</name>
</gene>
<dbReference type="HOGENOM" id="CLU_032662_0_0_1"/>
<name>A0A0A1T4J6_9HYPO</name>
<dbReference type="EMBL" id="CDHN01000001">
    <property type="protein sequence ID" value="CEJ81212.1"/>
    <property type="molecule type" value="Genomic_DNA"/>
</dbReference>
<dbReference type="PANTHER" id="PTHR38436:SF3">
    <property type="entry name" value="CARBOXYMETHYLENEBUTENOLIDASE-RELATED"/>
    <property type="match status" value="1"/>
</dbReference>
<dbReference type="SUPFAM" id="SSF54427">
    <property type="entry name" value="NTF2-like"/>
    <property type="match status" value="1"/>
</dbReference>
<feature type="region of interest" description="Disordered" evidence="1">
    <location>
        <begin position="1"/>
        <end position="24"/>
    </location>
</feature>
<proteinExistence type="predicted"/>
<dbReference type="Pfam" id="PF07366">
    <property type="entry name" value="SnoaL"/>
    <property type="match status" value="1"/>
</dbReference>
<dbReference type="InterPro" id="IPR032710">
    <property type="entry name" value="NTF2-like_dom_sf"/>
</dbReference>
<feature type="compositionally biased region" description="Polar residues" evidence="1">
    <location>
        <begin position="1"/>
        <end position="19"/>
    </location>
</feature>
<dbReference type="OrthoDB" id="5440at2759"/>
<dbReference type="Proteomes" id="UP000039046">
    <property type="component" value="Unassembled WGS sequence"/>
</dbReference>
<dbReference type="PANTHER" id="PTHR38436">
    <property type="entry name" value="POLYKETIDE CYCLASE SNOAL-LIKE DOMAIN"/>
    <property type="match status" value="1"/>
</dbReference>
<dbReference type="InterPro" id="IPR009959">
    <property type="entry name" value="Cyclase_SnoaL-like"/>
</dbReference>
<dbReference type="Gene3D" id="3.10.450.50">
    <property type="match status" value="1"/>
</dbReference>
<organism evidence="2 3">
    <name type="scientific">[Torrubiella] hemipterigena</name>
    <dbReference type="NCBI Taxonomy" id="1531966"/>
    <lineage>
        <taxon>Eukaryota</taxon>
        <taxon>Fungi</taxon>
        <taxon>Dikarya</taxon>
        <taxon>Ascomycota</taxon>
        <taxon>Pezizomycotina</taxon>
        <taxon>Sordariomycetes</taxon>
        <taxon>Hypocreomycetidae</taxon>
        <taxon>Hypocreales</taxon>
        <taxon>Clavicipitaceae</taxon>
        <taxon>Clavicipitaceae incertae sedis</taxon>
        <taxon>'Torrubiella' clade</taxon>
    </lineage>
</organism>
<protein>
    <recommendedName>
        <fullName evidence="4">Carboxymethylenebutenolidase</fullName>
    </recommendedName>
</protein>
<reference evidence="2 3" key="1">
    <citation type="journal article" date="2015" name="Genome Announc.">
        <title>Draft Genome Sequence and Gene Annotation of the Entomopathogenic Fungus Verticillium hemipterigenum.</title>
        <authorList>
            <person name="Horn F."/>
            <person name="Habel A."/>
            <person name="Scharf D.H."/>
            <person name="Dworschak J."/>
            <person name="Brakhage A.A."/>
            <person name="Guthke R."/>
            <person name="Hertweck C."/>
            <person name="Linde J."/>
        </authorList>
    </citation>
    <scope>NUCLEOTIDE SEQUENCE [LARGE SCALE GENOMIC DNA]</scope>
</reference>
<dbReference type="STRING" id="1531966.A0A0A1T4J6"/>